<proteinExistence type="inferred from homology"/>
<dbReference type="PANTHER" id="PTHR10133">
    <property type="entry name" value="DNA POLYMERASE I"/>
    <property type="match status" value="1"/>
</dbReference>
<feature type="domain" description="DNA-directed DNA polymerase family A palm" evidence="5">
    <location>
        <begin position="371"/>
        <end position="616"/>
    </location>
</feature>
<dbReference type="InterPro" id="IPR001098">
    <property type="entry name" value="DNA-dir_DNA_pol_A_palm_dom"/>
</dbReference>
<dbReference type="GO" id="GO:0003677">
    <property type="term" value="F:DNA binding"/>
    <property type="evidence" value="ECO:0007669"/>
    <property type="project" value="InterPro"/>
</dbReference>
<dbReference type="EC" id="2.7.7.7" evidence="2"/>
<dbReference type="STRING" id="997884.HMPREF1068_03109"/>
<keyword evidence="7" id="KW-1185">Reference proteome</keyword>
<evidence type="ECO:0000256" key="1">
    <source>
        <dbReference type="ARBA" id="ARBA00007705"/>
    </source>
</evidence>
<comment type="caution">
    <text evidence="6">The sequence shown here is derived from an EMBL/GenBank/DDBJ whole genome shotgun (WGS) entry which is preliminary data.</text>
</comment>
<dbReference type="GO" id="GO:0003887">
    <property type="term" value="F:DNA-directed DNA polymerase activity"/>
    <property type="evidence" value="ECO:0007669"/>
    <property type="project" value="UniProtKB-EC"/>
</dbReference>
<dbReference type="SUPFAM" id="SSF53098">
    <property type="entry name" value="Ribonuclease H-like"/>
    <property type="match status" value="1"/>
</dbReference>
<dbReference type="PATRIC" id="fig|997884.3.peg.3194"/>
<protein>
    <recommendedName>
        <fullName evidence="2">DNA-directed DNA polymerase</fullName>
        <ecNumber evidence="2">2.7.7.7</ecNumber>
    </recommendedName>
</protein>
<evidence type="ECO:0000313" key="6">
    <source>
        <dbReference type="EMBL" id="EIY48030.1"/>
    </source>
</evidence>
<keyword evidence="3" id="KW-0235">DNA replication</keyword>
<evidence type="ECO:0000313" key="7">
    <source>
        <dbReference type="Proteomes" id="UP000003089"/>
    </source>
</evidence>
<dbReference type="EMBL" id="AGXS01000020">
    <property type="protein sequence ID" value="EIY48030.1"/>
    <property type="molecule type" value="Genomic_DNA"/>
</dbReference>
<comment type="similarity">
    <text evidence="1">Belongs to the DNA polymerase type-A family.</text>
</comment>
<dbReference type="HOGENOM" id="CLU_012044_0_0_10"/>
<dbReference type="InterPro" id="IPR043502">
    <property type="entry name" value="DNA/RNA_pol_sf"/>
</dbReference>
<comment type="catalytic activity">
    <reaction evidence="4">
        <text>DNA(n) + a 2'-deoxyribonucleoside 5'-triphosphate = DNA(n+1) + diphosphate</text>
        <dbReference type="Rhea" id="RHEA:22508"/>
        <dbReference type="Rhea" id="RHEA-COMP:17339"/>
        <dbReference type="Rhea" id="RHEA-COMP:17340"/>
        <dbReference type="ChEBI" id="CHEBI:33019"/>
        <dbReference type="ChEBI" id="CHEBI:61560"/>
        <dbReference type="ChEBI" id="CHEBI:173112"/>
        <dbReference type="EC" id="2.7.7.7"/>
    </reaction>
</comment>
<dbReference type="Gene3D" id="3.30.420.10">
    <property type="entry name" value="Ribonuclease H-like superfamily/Ribonuclease H"/>
    <property type="match status" value="1"/>
</dbReference>
<dbReference type="GO" id="GO:0006261">
    <property type="term" value="P:DNA-templated DNA replication"/>
    <property type="evidence" value="ECO:0007669"/>
    <property type="project" value="InterPro"/>
</dbReference>
<dbReference type="Gene3D" id="3.30.70.370">
    <property type="match status" value="1"/>
</dbReference>
<dbReference type="RefSeq" id="WP_007486295.1">
    <property type="nucleotide sequence ID" value="NZ_JH724315.1"/>
</dbReference>
<sequence>MRHLHIDIETRCKLDVGDVGVYRYAEDPTFSIILFAYSWDDGPTTALDMTNDTYPGESIPADVWLAFIDSNVLKIAHNANFEYVCIKTYYGISLILKQWYCTMIAAAYLGLPLSLGEVSKVLGLSQQKDARGKALITYFCKPCKPTKKNGGRTQNLPEHDPEKWAEFKDYNAQDVRTEKEIYKYISRFPGLPERERQYWVLDQIINETGITVDSEFINAAIEANEYFTKKVHDEIVSITGVDNPNSLTQLKKWLFKELGHEVHSLGKEYLSDALDDEFLPDQVKKVLRLRQFASKTSISKYDTMLAYRQRDGRIRGQIQFYGANRTGRFSGRGVQPQNLKKTLKKDLDVAREAVRYGFADLLYEDVPDVISRLTRTALVAAEGHSLVVSDFSAIEARVLAWEAGEEWVLDVFRTHGKIYEATAANMFNVPLDMISHGSDLRAKGKVATLALGYQGGAGALIAMGALREGLDESELPAIVKAWRSANPGIVRLWREVENAAKHVIKNKTSYVLKKKYCSLKFSYDRGYMFIELPSGRRLSYYGASAEKGRLSYWGVDQTKKVWVKTDTYGGSLVENITQAIARDCLCDTMYRIYYDAGLPILMHIHDEIVSEVPDNEAEDALTVMYDIMAVGPNWAKGLPLKGDGYISKYYKKD</sequence>
<dbReference type="eggNOG" id="COG0749">
    <property type="taxonomic scope" value="Bacteria"/>
</dbReference>
<name>I8XAY7_9BACE</name>
<evidence type="ECO:0000259" key="5">
    <source>
        <dbReference type="SMART" id="SM00482"/>
    </source>
</evidence>
<dbReference type="SUPFAM" id="SSF56672">
    <property type="entry name" value="DNA/RNA polymerases"/>
    <property type="match status" value="1"/>
</dbReference>
<dbReference type="InterPro" id="IPR036397">
    <property type="entry name" value="RNaseH_sf"/>
</dbReference>
<evidence type="ECO:0000256" key="4">
    <source>
        <dbReference type="ARBA" id="ARBA00049244"/>
    </source>
</evidence>
<evidence type="ECO:0000256" key="3">
    <source>
        <dbReference type="ARBA" id="ARBA00022705"/>
    </source>
</evidence>
<dbReference type="PANTHER" id="PTHR10133:SF27">
    <property type="entry name" value="DNA POLYMERASE NU"/>
    <property type="match status" value="1"/>
</dbReference>
<gene>
    <name evidence="6" type="ORF">HMPREF1068_03109</name>
</gene>
<dbReference type="Gene3D" id="1.10.150.20">
    <property type="entry name" value="5' to 3' exonuclease, C-terminal subdomain"/>
    <property type="match status" value="1"/>
</dbReference>
<dbReference type="Pfam" id="PF00476">
    <property type="entry name" value="DNA_pol_A"/>
    <property type="match status" value="1"/>
</dbReference>
<dbReference type="InterPro" id="IPR012337">
    <property type="entry name" value="RNaseH-like_sf"/>
</dbReference>
<dbReference type="Proteomes" id="UP000003089">
    <property type="component" value="Unassembled WGS sequence"/>
</dbReference>
<accession>I8XAY7</accession>
<dbReference type="GO" id="GO:0006302">
    <property type="term" value="P:double-strand break repair"/>
    <property type="evidence" value="ECO:0007669"/>
    <property type="project" value="TreeGrafter"/>
</dbReference>
<reference evidence="6 7" key="1">
    <citation type="submission" date="2012-02" db="EMBL/GenBank/DDBJ databases">
        <title>The Genome Sequence of Bacteroides nordii CL02T12C05.</title>
        <authorList>
            <consortium name="The Broad Institute Genome Sequencing Platform"/>
            <person name="Earl A."/>
            <person name="Ward D."/>
            <person name="Feldgarden M."/>
            <person name="Gevers D."/>
            <person name="Zitomersky N.L."/>
            <person name="Coyne M.J."/>
            <person name="Comstock L.E."/>
            <person name="Young S.K."/>
            <person name="Zeng Q."/>
            <person name="Gargeya S."/>
            <person name="Fitzgerald M."/>
            <person name="Haas B."/>
            <person name="Abouelleil A."/>
            <person name="Alvarado L."/>
            <person name="Arachchi H.M."/>
            <person name="Berlin A."/>
            <person name="Chapman S.B."/>
            <person name="Gearin G."/>
            <person name="Goldberg J."/>
            <person name="Griggs A."/>
            <person name="Gujja S."/>
            <person name="Hansen M."/>
            <person name="Heiman D."/>
            <person name="Howarth C."/>
            <person name="Larimer J."/>
            <person name="Lui A."/>
            <person name="MacDonald P.J.P."/>
            <person name="McCowen C."/>
            <person name="Montmayeur A."/>
            <person name="Murphy C."/>
            <person name="Neiman D."/>
            <person name="Pearson M."/>
            <person name="Priest M."/>
            <person name="Roberts A."/>
            <person name="Saif S."/>
            <person name="Shea T."/>
            <person name="Sisk P."/>
            <person name="Stolte C."/>
            <person name="Sykes S."/>
            <person name="Wortman J."/>
            <person name="Nusbaum C."/>
            <person name="Birren B."/>
        </authorList>
    </citation>
    <scope>NUCLEOTIDE SEQUENCE [LARGE SCALE GENOMIC DNA]</scope>
    <source>
        <strain evidence="6 7">CL02T12C05</strain>
    </source>
</reference>
<evidence type="ECO:0000256" key="2">
    <source>
        <dbReference type="ARBA" id="ARBA00012417"/>
    </source>
</evidence>
<organism evidence="6 7">
    <name type="scientific">Bacteroides nordii CL02T12C05</name>
    <dbReference type="NCBI Taxonomy" id="997884"/>
    <lineage>
        <taxon>Bacteria</taxon>
        <taxon>Pseudomonadati</taxon>
        <taxon>Bacteroidota</taxon>
        <taxon>Bacteroidia</taxon>
        <taxon>Bacteroidales</taxon>
        <taxon>Bacteroidaceae</taxon>
        <taxon>Bacteroides</taxon>
    </lineage>
</organism>
<dbReference type="InterPro" id="IPR002298">
    <property type="entry name" value="DNA_polymerase_A"/>
</dbReference>
<dbReference type="SMART" id="SM00482">
    <property type="entry name" value="POLAc"/>
    <property type="match status" value="1"/>
</dbReference>
<dbReference type="AlphaFoldDB" id="I8XAY7"/>